<dbReference type="PANTHER" id="PTHR33223">
    <property type="entry name" value="CCHC-TYPE DOMAIN-CONTAINING PROTEIN"/>
    <property type="match status" value="1"/>
</dbReference>
<dbReference type="EMBL" id="JBANAX010000057">
    <property type="protein sequence ID" value="KAL1224240.1"/>
    <property type="molecule type" value="Genomic_DNA"/>
</dbReference>
<dbReference type="AlphaFoldDB" id="A0ABD1C462"/>
<proteinExistence type="predicted"/>
<dbReference type="Pfam" id="PF03732">
    <property type="entry name" value="Retrotrans_gag"/>
    <property type="match status" value="1"/>
</dbReference>
<gene>
    <name evidence="2" type="ORF">V5N11_034383</name>
</gene>
<comment type="caution">
    <text evidence="2">The sequence shown here is derived from an EMBL/GenBank/DDBJ whole genome shotgun (WGS) entry which is preliminary data.</text>
</comment>
<protein>
    <recommendedName>
        <fullName evidence="1">Retrotransposon gag domain-containing protein</fullName>
    </recommendedName>
</protein>
<feature type="domain" description="Retrotransposon gag" evidence="1">
    <location>
        <begin position="27"/>
        <end position="109"/>
    </location>
</feature>
<dbReference type="InterPro" id="IPR005162">
    <property type="entry name" value="Retrotrans_gag_dom"/>
</dbReference>
<dbReference type="PANTHER" id="PTHR33223:SF11">
    <property type="entry name" value="ELEMENT PROTEIN, PUTATIVE-RELATED"/>
    <property type="match status" value="1"/>
</dbReference>
<keyword evidence="3" id="KW-1185">Reference proteome</keyword>
<dbReference type="Proteomes" id="UP001558713">
    <property type="component" value="Unassembled WGS sequence"/>
</dbReference>
<evidence type="ECO:0000313" key="2">
    <source>
        <dbReference type="EMBL" id="KAL1224240.1"/>
    </source>
</evidence>
<sequence>MDHIERFEDLAISIKANCVSNDYFFCKLFPYSLAGETTYWLKQLKPGSLTTWEATKKAFLNNFYDDARSEDLRMKISTFTQGPTEAFKPAWIRFRAYQRDCSHHGFSEVQL</sequence>
<name>A0ABD1C462_CARAN</name>
<accession>A0ABD1C462</accession>
<evidence type="ECO:0000259" key="1">
    <source>
        <dbReference type="Pfam" id="PF03732"/>
    </source>
</evidence>
<organism evidence="2 3">
    <name type="scientific">Cardamine amara subsp. amara</name>
    <dbReference type="NCBI Taxonomy" id="228776"/>
    <lineage>
        <taxon>Eukaryota</taxon>
        <taxon>Viridiplantae</taxon>
        <taxon>Streptophyta</taxon>
        <taxon>Embryophyta</taxon>
        <taxon>Tracheophyta</taxon>
        <taxon>Spermatophyta</taxon>
        <taxon>Magnoliopsida</taxon>
        <taxon>eudicotyledons</taxon>
        <taxon>Gunneridae</taxon>
        <taxon>Pentapetalae</taxon>
        <taxon>rosids</taxon>
        <taxon>malvids</taxon>
        <taxon>Brassicales</taxon>
        <taxon>Brassicaceae</taxon>
        <taxon>Cardamineae</taxon>
        <taxon>Cardamine</taxon>
    </lineage>
</organism>
<evidence type="ECO:0000313" key="3">
    <source>
        <dbReference type="Proteomes" id="UP001558713"/>
    </source>
</evidence>
<reference evidence="2 3" key="1">
    <citation type="submission" date="2024-04" db="EMBL/GenBank/DDBJ databases">
        <title>Genome assembly C_amara_ONT_v2.</title>
        <authorList>
            <person name="Yant L."/>
            <person name="Moore C."/>
            <person name="Slenker M."/>
        </authorList>
    </citation>
    <scope>NUCLEOTIDE SEQUENCE [LARGE SCALE GENOMIC DNA]</scope>
    <source>
        <tissue evidence="2">Leaf</tissue>
    </source>
</reference>